<organism evidence="3 4">
    <name type="scientific">Exophiala sideris</name>
    <dbReference type="NCBI Taxonomy" id="1016849"/>
    <lineage>
        <taxon>Eukaryota</taxon>
        <taxon>Fungi</taxon>
        <taxon>Dikarya</taxon>
        <taxon>Ascomycota</taxon>
        <taxon>Pezizomycotina</taxon>
        <taxon>Eurotiomycetes</taxon>
        <taxon>Chaetothyriomycetidae</taxon>
        <taxon>Chaetothyriales</taxon>
        <taxon>Herpotrichiellaceae</taxon>
        <taxon>Exophiala</taxon>
    </lineage>
</organism>
<keyword evidence="4" id="KW-1185">Reference proteome</keyword>
<dbReference type="CDD" id="cd05233">
    <property type="entry name" value="SDR_c"/>
    <property type="match status" value="1"/>
</dbReference>
<gene>
    <name evidence="3" type="ORF">LTR69_007543</name>
</gene>
<accession>A0ABR0J5L3</accession>
<dbReference type="EMBL" id="JAVRRF010000017">
    <property type="protein sequence ID" value="KAK5056905.1"/>
    <property type="molecule type" value="Genomic_DNA"/>
</dbReference>
<dbReference type="PRINTS" id="PR00081">
    <property type="entry name" value="GDHRDH"/>
</dbReference>
<dbReference type="InterPro" id="IPR036291">
    <property type="entry name" value="NAD(P)-bd_dom_sf"/>
</dbReference>
<protein>
    <recommendedName>
        <fullName evidence="5">NAD(P)-binding protein</fullName>
    </recommendedName>
</protein>
<dbReference type="InterPro" id="IPR002347">
    <property type="entry name" value="SDR_fam"/>
</dbReference>
<sequence length="310" mass="33498">MAGLPPSYGLGVVSLHNKAERPTLPSNNRVSSSDFVAVITGAGKGIGYHIALSYAQAGARGLVVSSRTQSDLDQLTKQIKGINSSIEVLALVSDASKKADVDRLAAETHKRFGRADVVVANAGVFTKAFTAQDGSTRTPANILEDDDFERVIDINFIGTYYLAKAFVPLLKSTPNGAKAFVAITSVVSHFPSSGFSPVSYNVSKLAQNRLIESLHNDFHQDTGLTFYAVHPGVVATPAVTSLTELSDGSKWDAFLNDDVDLCGGFLTWLTASKRDWLSGRYIMSNWDVKELESKKEDIVKGDLFKFQMTV</sequence>
<evidence type="ECO:0000313" key="4">
    <source>
        <dbReference type="Proteomes" id="UP001345691"/>
    </source>
</evidence>
<evidence type="ECO:0008006" key="5">
    <source>
        <dbReference type="Google" id="ProtNLM"/>
    </source>
</evidence>
<dbReference type="Pfam" id="PF00106">
    <property type="entry name" value="adh_short"/>
    <property type="match status" value="1"/>
</dbReference>
<comment type="similarity">
    <text evidence="1">Belongs to the short-chain dehydrogenases/reductases (SDR) family.</text>
</comment>
<name>A0ABR0J5L3_9EURO</name>
<dbReference type="Proteomes" id="UP001345691">
    <property type="component" value="Unassembled WGS sequence"/>
</dbReference>
<proteinExistence type="inferred from homology"/>
<evidence type="ECO:0000256" key="2">
    <source>
        <dbReference type="ARBA" id="ARBA00023002"/>
    </source>
</evidence>
<keyword evidence="2" id="KW-0560">Oxidoreductase</keyword>
<evidence type="ECO:0000256" key="1">
    <source>
        <dbReference type="ARBA" id="ARBA00006484"/>
    </source>
</evidence>
<dbReference type="Gene3D" id="3.40.50.720">
    <property type="entry name" value="NAD(P)-binding Rossmann-like Domain"/>
    <property type="match status" value="1"/>
</dbReference>
<dbReference type="PANTHER" id="PTHR43008">
    <property type="entry name" value="BENZIL REDUCTASE"/>
    <property type="match status" value="1"/>
</dbReference>
<evidence type="ECO:0000313" key="3">
    <source>
        <dbReference type="EMBL" id="KAK5056905.1"/>
    </source>
</evidence>
<reference evidence="3 4" key="1">
    <citation type="submission" date="2023-08" db="EMBL/GenBank/DDBJ databases">
        <title>Black Yeasts Isolated from many extreme environments.</title>
        <authorList>
            <person name="Coleine C."/>
            <person name="Stajich J.E."/>
            <person name="Selbmann L."/>
        </authorList>
    </citation>
    <scope>NUCLEOTIDE SEQUENCE [LARGE SCALE GENOMIC DNA]</scope>
    <source>
        <strain evidence="3 4">CCFEE 6328</strain>
    </source>
</reference>
<dbReference type="PANTHER" id="PTHR43008:SF4">
    <property type="entry name" value="CHAIN DEHYDROGENASE, PUTATIVE (AFU_ORTHOLOGUE AFUA_4G08710)-RELATED"/>
    <property type="match status" value="1"/>
</dbReference>
<dbReference type="SUPFAM" id="SSF51735">
    <property type="entry name" value="NAD(P)-binding Rossmann-fold domains"/>
    <property type="match status" value="1"/>
</dbReference>
<comment type="caution">
    <text evidence="3">The sequence shown here is derived from an EMBL/GenBank/DDBJ whole genome shotgun (WGS) entry which is preliminary data.</text>
</comment>